<keyword evidence="4" id="KW-1185">Reference proteome</keyword>
<feature type="region of interest" description="Disordered" evidence="1">
    <location>
        <begin position="1"/>
        <end position="58"/>
    </location>
</feature>
<accession>A0A5B0PSK8</accession>
<feature type="region of interest" description="Disordered" evidence="1">
    <location>
        <begin position="255"/>
        <end position="274"/>
    </location>
</feature>
<dbReference type="PANTHER" id="PTHR33324">
    <property type="entry name" value="EXPRESSED PROTEIN"/>
    <property type="match status" value="1"/>
</dbReference>
<evidence type="ECO:0000313" key="2">
    <source>
        <dbReference type="EMBL" id="KAA1080169.1"/>
    </source>
</evidence>
<dbReference type="Proteomes" id="UP000324748">
    <property type="component" value="Unassembled WGS sequence"/>
</dbReference>
<dbReference type="EMBL" id="VSWC01000041">
    <property type="protein sequence ID" value="KAA1103896.1"/>
    <property type="molecule type" value="Genomic_DNA"/>
</dbReference>
<evidence type="ECO:0000256" key="1">
    <source>
        <dbReference type="SAM" id="MobiDB-lite"/>
    </source>
</evidence>
<dbReference type="EMBL" id="VDEP01000442">
    <property type="protein sequence ID" value="KAA1080169.1"/>
    <property type="molecule type" value="Genomic_DNA"/>
</dbReference>
<dbReference type="Proteomes" id="UP000325313">
    <property type="component" value="Unassembled WGS sequence"/>
</dbReference>
<dbReference type="AlphaFoldDB" id="A0A5B0PSK8"/>
<evidence type="ECO:0000313" key="3">
    <source>
        <dbReference type="EMBL" id="KAA1103896.1"/>
    </source>
</evidence>
<comment type="caution">
    <text evidence="3">The sequence shown here is derived from an EMBL/GenBank/DDBJ whole genome shotgun (WGS) entry which is preliminary data.</text>
</comment>
<gene>
    <name evidence="3" type="ORF">PGT21_003876</name>
    <name evidence="2" type="ORF">PGTUg99_019013</name>
</gene>
<evidence type="ECO:0000313" key="5">
    <source>
        <dbReference type="Proteomes" id="UP000325313"/>
    </source>
</evidence>
<protein>
    <submittedName>
        <fullName evidence="3">Uncharacterized protein</fullName>
    </submittedName>
</protein>
<evidence type="ECO:0000313" key="4">
    <source>
        <dbReference type="Proteomes" id="UP000324748"/>
    </source>
</evidence>
<sequence length="406" mass="45605">MSSKNLVAPSELAHRAPSNLAHRHNARAARQNTQGPNTTQRRARGPNRSWTTDRNPDGQSSLDLIVDWLTVEGNYDLWRSGRRSKRDVAETIAQYLVTNGAASREWRGIEQQITGLERKFRDALAWRNQTGQGIMDEAEELERNFGLGDTNQPEDDHVERARNQTEAAIRKKCKYFYELEPIMVDRPAAIPLDIHEQGDERGTNLAAALSLTRPEETEMIPLDGADDLVDARADTHSNVNLDDTDNAGLTLSQVTPQQSVSPNASPLPQAQSNRCSANYAKRITERIFPTREEMMAQSQAELELTRERLNSDIRMVDANVELAAALRNGFNGDTGNHERDTLQIQQLRLEIEFREVEIARVRASILEAEQQSSGPFSRAKMVQDFVRSGLSLPEALETTIRFLGPE</sequence>
<feature type="compositionally biased region" description="Polar residues" evidence="1">
    <location>
        <begin position="31"/>
        <end position="40"/>
    </location>
</feature>
<dbReference type="PANTHER" id="PTHR33324:SF2">
    <property type="entry name" value="MYB_SANT-LIKE DNA-BINDING DOMAIN-CONTAINING PROTEIN"/>
    <property type="match status" value="1"/>
</dbReference>
<dbReference type="OrthoDB" id="2506645at2759"/>
<name>A0A5B0PSK8_PUCGR</name>
<organism evidence="3 4">
    <name type="scientific">Puccinia graminis f. sp. tritici</name>
    <dbReference type="NCBI Taxonomy" id="56615"/>
    <lineage>
        <taxon>Eukaryota</taxon>
        <taxon>Fungi</taxon>
        <taxon>Dikarya</taxon>
        <taxon>Basidiomycota</taxon>
        <taxon>Pucciniomycotina</taxon>
        <taxon>Pucciniomycetes</taxon>
        <taxon>Pucciniales</taxon>
        <taxon>Pucciniaceae</taxon>
        <taxon>Puccinia</taxon>
    </lineage>
</organism>
<feature type="compositionally biased region" description="Polar residues" evidence="1">
    <location>
        <begin position="48"/>
        <end position="58"/>
    </location>
</feature>
<reference evidence="4 5" key="1">
    <citation type="submission" date="2019-05" db="EMBL/GenBank/DDBJ databases">
        <title>Emergence of the Ug99 lineage of the wheat stem rust pathogen through somatic hybridization.</title>
        <authorList>
            <person name="Li F."/>
            <person name="Upadhyaya N.M."/>
            <person name="Sperschneider J."/>
            <person name="Matny O."/>
            <person name="Nguyen-Phuc H."/>
            <person name="Mago R."/>
            <person name="Raley C."/>
            <person name="Miller M.E."/>
            <person name="Silverstein K.A.T."/>
            <person name="Henningsen E."/>
            <person name="Hirsch C.D."/>
            <person name="Visser B."/>
            <person name="Pretorius Z.A."/>
            <person name="Steffenson B.J."/>
            <person name="Schwessinger B."/>
            <person name="Dodds P.N."/>
            <person name="Figueroa M."/>
        </authorList>
    </citation>
    <scope>NUCLEOTIDE SEQUENCE [LARGE SCALE GENOMIC DNA]</scope>
    <source>
        <strain evidence="3">21-0</strain>
        <strain evidence="2 5">Ug99</strain>
    </source>
</reference>
<proteinExistence type="predicted"/>